<feature type="compositionally biased region" description="Low complexity" evidence="1">
    <location>
        <begin position="16"/>
        <end position="40"/>
    </location>
</feature>
<reference evidence="2" key="1">
    <citation type="submission" date="2020-02" db="EMBL/GenBank/DDBJ databases">
        <authorList>
            <person name="Meier V. D."/>
        </authorList>
    </citation>
    <scope>NUCLEOTIDE SEQUENCE</scope>
    <source>
        <strain evidence="2">AVDCRST_MAG12</strain>
    </source>
</reference>
<protein>
    <submittedName>
        <fullName evidence="2">3'-&gt;5' exoribonuclease Bsu YhaM</fullName>
    </submittedName>
</protein>
<proteinExistence type="predicted"/>
<organism evidence="2">
    <name type="scientific">uncultured Rubrobacteraceae bacterium</name>
    <dbReference type="NCBI Taxonomy" id="349277"/>
    <lineage>
        <taxon>Bacteria</taxon>
        <taxon>Bacillati</taxon>
        <taxon>Actinomycetota</taxon>
        <taxon>Rubrobacteria</taxon>
        <taxon>Rubrobacterales</taxon>
        <taxon>Rubrobacteraceae</taxon>
        <taxon>environmental samples</taxon>
    </lineage>
</organism>
<gene>
    <name evidence="2" type="ORF">AVDCRST_MAG12-2647</name>
</gene>
<sequence length="40" mass="4060">SRTTSTPARRCTSNLPRTSAPAAGATTRTPSTAPSTSRAN</sequence>
<dbReference type="AlphaFoldDB" id="A0A6J4SMN9"/>
<accession>A0A6J4SMN9</accession>
<feature type="non-terminal residue" evidence="2">
    <location>
        <position position="40"/>
    </location>
</feature>
<feature type="compositionally biased region" description="Polar residues" evidence="1">
    <location>
        <begin position="1"/>
        <end position="15"/>
    </location>
</feature>
<feature type="region of interest" description="Disordered" evidence="1">
    <location>
        <begin position="1"/>
        <end position="40"/>
    </location>
</feature>
<evidence type="ECO:0000313" key="2">
    <source>
        <dbReference type="EMBL" id="CAA9500806.1"/>
    </source>
</evidence>
<feature type="non-terminal residue" evidence="2">
    <location>
        <position position="1"/>
    </location>
</feature>
<name>A0A6J4SMN9_9ACTN</name>
<evidence type="ECO:0000256" key="1">
    <source>
        <dbReference type="SAM" id="MobiDB-lite"/>
    </source>
</evidence>
<dbReference type="EMBL" id="CADCVK010000379">
    <property type="protein sequence ID" value="CAA9500806.1"/>
    <property type="molecule type" value="Genomic_DNA"/>
</dbReference>